<evidence type="ECO:0000313" key="9">
    <source>
        <dbReference type="EMBL" id="AEH91232.1"/>
    </source>
</evidence>
<evidence type="ECO:0000313" key="10">
    <source>
        <dbReference type="Proteomes" id="UP000000486"/>
    </source>
</evidence>
<evidence type="ECO:0000256" key="5">
    <source>
        <dbReference type="ARBA" id="ARBA00022801"/>
    </source>
</evidence>
<dbReference type="CDD" id="cd11009">
    <property type="entry name" value="Zn_dep_PLPC"/>
    <property type="match status" value="1"/>
</dbReference>
<gene>
    <name evidence="9" type="primary">plcB</name>
    <name evidence="9" type="ordered locus">LMM7_0226</name>
</gene>
<feature type="domain" description="Zn-dependent PLC" evidence="8">
    <location>
        <begin position="58"/>
        <end position="298"/>
    </location>
</feature>
<dbReference type="InterPro" id="IPR029002">
    <property type="entry name" value="PLPC/GPLD1"/>
</dbReference>
<evidence type="ECO:0000256" key="7">
    <source>
        <dbReference type="ARBA" id="ARBA00031285"/>
    </source>
</evidence>
<dbReference type="Gene3D" id="1.10.575.10">
    <property type="entry name" value="P1 Nuclease"/>
    <property type="match status" value="1"/>
</dbReference>
<dbReference type="InterPro" id="IPR001531">
    <property type="entry name" value="Zn_PLipaseC"/>
</dbReference>
<dbReference type="Pfam" id="PF00882">
    <property type="entry name" value="Zn_dep_PLPC"/>
    <property type="match status" value="1"/>
</dbReference>
<dbReference type="EC" id="3.1.4.3" evidence="1"/>
<protein>
    <recommendedName>
        <fullName evidence="2">Phospholipase C</fullName>
        <ecNumber evidence="1">3.1.4.3</ecNumber>
    </recommendedName>
    <alternativeName>
        <fullName evidence="7">Phosphatidylcholine cholinephosphohydrolase</fullName>
    </alternativeName>
</protein>
<dbReference type="PROSITE" id="PS51346">
    <property type="entry name" value="PROKAR_ZN_DEPEND_PLPC_2"/>
    <property type="match status" value="1"/>
</dbReference>
<evidence type="ECO:0000256" key="1">
    <source>
        <dbReference type="ARBA" id="ARBA00012018"/>
    </source>
</evidence>
<dbReference type="GO" id="GO:0034480">
    <property type="term" value="F:phosphatidylcholine phospholipase C activity"/>
    <property type="evidence" value="ECO:0007669"/>
    <property type="project" value="UniProtKB-EC"/>
</dbReference>
<evidence type="ECO:0000259" key="8">
    <source>
        <dbReference type="PROSITE" id="PS51346"/>
    </source>
</evidence>
<keyword evidence="3" id="KW-0479">Metal-binding</keyword>
<dbReference type="PROSITE" id="PS00384">
    <property type="entry name" value="PROKAR_ZN_DEPEND_PLPC_1"/>
    <property type="match status" value="1"/>
</dbReference>
<reference evidence="9 10" key="1">
    <citation type="journal article" date="2011" name="J. Bacteriol.">
        <title>Genome sequence of the nonpathogenic Listeria monocytogenes serovar 4a strain M7.</title>
        <authorList>
            <person name="Chen J."/>
            <person name="Xia Y."/>
            <person name="Cheng C."/>
            <person name="Fang C."/>
            <person name="Shan Y."/>
            <person name="Jin G."/>
            <person name="Fang W."/>
        </authorList>
    </citation>
    <scope>NUCLEOTIDE SEQUENCE [LARGE SCALE GENOMIC DNA]</scope>
    <source>
        <strain evidence="9 10">M7</strain>
    </source>
</reference>
<keyword evidence="5" id="KW-0378">Hydrolase</keyword>
<organism evidence="9 10">
    <name type="scientific">Listeria monocytogenes serotype 4a (strain M7)</name>
    <dbReference type="NCBI Taxonomy" id="1030009"/>
    <lineage>
        <taxon>Bacteria</taxon>
        <taxon>Bacillati</taxon>
        <taxon>Bacillota</taxon>
        <taxon>Bacilli</taxon>
        <taxon>Bacillales</taxon>
        <taxon>Listeriaceae</taxon>
        <taxon>Listeria</taxon>
    </lineage>
</organism>
<accession>A0A0E0US64</accession>
<dbReference type="Proteomes" id="UP000000486">
    <property type="component" value="Chromosome"/>
</dbReference>
<keyword evidence="6" id="KW-0862">Zinc</keyword>
<dbReference type="GO" id="GO:0008270">
    <property type="term" value="F:zinc ion binding"/>
    <property type="evidence" value="ECO:0007669"/>
    <property type="project" value="InterPro"/>
</dbReference>
<evidence type="ECO:0000256" key="4">
    <source>
        <dbReference type="ARBA" id="ARBA00022729"/>
    </source>
</evidence>
<sequence length="298" mass="34194">MKEKSEVSDVKFKKVVLGMCLTASVLVFPVTIKASACCDEYLKPPAAPHDIDSKLPHKLSWSADNPTNTDVNTHYWLFKQAEKILAKDVDHMRANLMNELKNFDKQIAQGIYDADHKNPYYDTSTFLSHFYNPDKDNTYLPGFANAKITGAKYFNQSVADYREGKFDTAFYKLGLAIHYYTDISQPMHANNFTAISYPPGYHCAYENYVDTIKHNYQATEDMVVKRFCSDDVKDWLYENAKRAKADYPKIVNAKTKKSYLVGNSEWKKDTVEPTGARLRDSQQTLAGFLEFWSKKTNE</sequence>
<proteinExistence type="predicted"/>
<dbReference type="EMBL" id="CP002816">
    <property type="protein sequence ID" value="AEH91232.1"/>
    <property type="molecule type" value="Genomic_DNA"/>
</dbReference>
<dbReference type="InterPro" id="IPR008947">
    <property type="entry name" value="PLipase_C/P1_nuclease_dom_sf"/>
</dbReference>
<dbReference type="SUPFAM" id="SSF48537">
    <property type="entry name" value="Phospholipase C/P1 nuclease"/>
    <property type="match status" value="1"/>
</dbReference>
<evidence type="ECO:0000256" key="2">
    <source>
        <dbReference type="ARBA" id="ARBA00018391"/>
    </source>
</evidence>
<dbReference type="PRINTS" id="PR00479">
    <property type="entry name" value="PRPHPHLPASEC"/>
</dbReference>
<keyword evidence="4" id="KW-0732">Signal</keyword>
<evidence type="ECO:0000256" key="6">
    <source>
        <dbReference type="ARBA" id="ARBA00022833"/>
    </source>
</evidence>
<name>A0A0E0US64_LISMM</name>
<dbReference type="KEGG" id="lmq:LMM7_0226"/>
<dbReference type="AlphaFoldDB" id="A0A0E0US64"/>
<evidence type="ECO:0000256" key="3">
    <source>
        <dbReference type="ARBA" id="ARBA00022723"/>
    </source>
</evidence>
<dbReference type="PATRIC" id="fig|1030009.3.peg.221"/>
<dbReference type="HOGENOM" id="CLU_841040_0_0_9"/>
<dbReference type="SMART" id="SM00770">
    <property type="entry name" value="Zn_dep_PLPC"/>
    <property type="match status" value="1"/>
</dbReference>